<sequence>MGQQQADPASKQPDSDNRDRPRTPGRHSGRQRSIKRRIIRLVLFPSIVALVLWLAASSYLVFQGFYNREVANGVRQVSIPAVSALASIQQERRLTVAYLSQPSKDMRELLEQRQQTDQRLSELRIVADAGLANAPQSIMTRWKTVTEYLDRLPGARRTIDAKSAGVQYAHDFFNGLLDAATALFDAQARMVPDATGTQEGIAATDVWRAGDLMSRAGSTIEAAFRARALGDEDYLAFVSQVGTYHFVLTNVAPHLQPNVRQRYERIMASDSWKQLVGAEDSVIANGAWRNGVPRGLPVDVARWQAVTGQVSDELINLTIMEADQVSAQTLHTGNNQLLTASLGSLIALFIAIAAIVWAVRSSRVLVDQALAVRLTRLGEDAATIVDQRLPAMMDRLRQGEPVDLAVELPPRDYGSDEIGQVAAVINRSLHAAAGAAADEARARAAGLAMLMGVARRPQRPLQHGLKVIKELERSSDEKLLPQLFDVNHQFTQIRRFLENLVILAGGQIGRRFNNPVPLRRVLLSAISETRDYKRISLRNAPDDVALVGSTITATIHLLAELLDNALVFSNPETTVWVTCIEIHHGVAVEIEDAGLGMAPEAVDRVNEFLATARPPDIKELKDGAQVGLFVVAELARREGIQVSLRRSAYGGLSAVVLVPDHLIAAESPEPDSTLAVASSHHSRTAAAVSRHGTARRHDPRHAATAVVTAANGSVSTRGDTRAERGRQSDFASSMMSDTPPNGKPDASEGPESTVTHAVSTDSAGTRPATRPDLPRRQPQQHIMPALRDDSLPGENSNTGAPSSGISPEEARDRYSRYQQARTTDHAATNDTTHTRADQGRIA</sequence>
<dbReference type="InterPro" id="IPR050428">
    <property type="entry name" value="TCS_sensor_his_kinase"/>
</dbReference>
<feature type="compositionally biased region" description="Polar residues" evidence="8">
    <location>
        <begin position="729"/>
        <end position="739"/>
    </location>
</feature>
<evidence type="ECO:0000256" key="8">
    <source>
        <dbReference type="SAM" id="MobiDB-lite"/>
    </source>
</evidence>
<comment type="caution">
    <text evidence="11">The sequence shown here is derived from an EMBL/GenBank/DDBJ whole genome shotgun (WGS) entry which is preliminary data.</text>
</comment>
<feature type="compositionally biased region" description="Basic and acidic residues" evidence="8">
    <location>
        <begin position="832"/>
        <end position="842"/>
    </location>
</feature>
<evidence type="ECO:0000256" key="2">
    <source>
        <dbReference type="ARBA" id="ARBA00012438"/>
    </source>
</evidence>
<reference evidence="12" key="1">
    <citation type="journal article" date="2019" name="Int. J. Syst. Evol. Microbiol.">
        <title>The Global Catalogue of Microorganisms (GCM) 10K type strain sequencing project: providing services to taxonomists for standard genome sequencing and annotation.</title>
        <authorList>
            <consortium name="The Broad Institute Genomics Platform"/>
            <consortium name="The Broad Institute Genome Sequencing Center for Infectious Disease"/>
            <person name="Wu L."/>
            <person name="Ma J."/>
        </authorList>
    </citation>
    <scope>NUCLEOTIDE SEQUENCE [LARGE SCALE GENOMIC DNA]</scope>
    <source>
        <strain evidence="12">JCM 17441</strain>
    </source>
</reference>
<evidence type="ECO:0000313" key="12">
    <source>
        <dbReference type="Proteomes" id="UP001500620"/>
    </source>
</evidence>
<dbReference type="SUPFAM" id="SSF55874">
    <property type="entry name" value="ATPase domain of HSP90 chaperone/DNA topoisomerase II/histidine kinase"/>
    <property type="match status" value="1"/>
</dbReference>
<keyword evidence="11" id="KW-0547">Nucleotide-binding</keyword>
<gene>
    <name evidence="11" type="ORF">GCM10022255_107020</name>
</gene>
<dbReference type="Pfam" id="PF02518">
    <property type="entry name" value="HATPase_c"/>
    <property type="match status" value="1"/>
</dbReference>
<keyword evidence="6" id="KW-0418">Kinase</keyword>
<dbReference type="InterPro" id="IPR005467">
    <property type="entry name" value="His_kinase_dom"/>
</dbReference>
<dbReference type="EMBL" id="BAABAT010000067">
    <property type="protein sequence ID" value="GAA4263341.1"/>
    <property type="molecule type" value="Genomic_DNA"/>
</dbReference>
<evidence type="ECO:0000256" key="1">
    <source>
        <dbReference type="ARBA" id="ARBA00000085"/>
    </source>
</evidence>
<feature type="compositionally biased region" description="Basic and acidic residues" evidence="8">
    <location>
        <begin position="13"/>
        <end position="22"/>
    </location>
</feature>
<dbReference type="Pfam" id="PF08376">
    <property type="entry name" value="NIT"/>
    <property type="match status" value="1"/>
</dbReference>
<dbReference type="PANTHER" id="PTHR45436">
    <property type="entry name" value="SENSOR HISTIDINE KINASE YKOH"/>
    <property type="match status" value="1"/>
</dbReference>
<accession>A0ABP8DTM6</accession>
<keyword evidence="5 9" id="KW-0812">Transmembrane</keyword>
<evidence type="ECO:0000256" key="7">
    <source>
        <dbReference type="ARBA" id="ARBA00022989"/>
    </source>
</evidence>
<dbReference type="GO" id="GO:0005524">
    <property type="term" value="F:ATP binding"/>
    <property type="evidence" value="ECO:0007669"/>
    <property type="project" value="UniProtKB-KW"/>
</dbReference>
<evidence type="ECO:0000313" key="11">
    <source>
        <dbReference type="EMBL" id="GAA4263341.1"/>
    </source>
</evidence>
<evidence type="ECO:0000256" key="5">
    <source>
        <dbReference type="ARBA" id="ARBA00022692"/>
    </source>
</evidence>
<dbReference type="Gene3D" id="3.30.565.10">
    <property type="entry name" value="Histidine kinase-like ATPase, C-terminal domain"/>
    <property type="match status" value="1"/>
</dbReference>
<evidence type="ECO:0000256" key="9">
    <source>
        <dbReference type="SAM" id="Phobius"/>
    </source>
</evidence>
<proteinExistence type="predicted"/>
<feature type="region of interest" description="Disordered" evidence="8">
    <location>
        <begin position="1"/>
        <end position="31"/>
    </location>
</feature>
<evidence type="ECO:0000256" key="3">
    <source>
        <dbReference type="ARBA" id="ARBA00022553"/>
    </source>
</evidence>
<dbReference type="PROSITE" id="PS50109">
    <property type="entry name" value="HIS_KIN"/>
    <property type="match status" value="1"/>
</dbReference>
<keyword evidence="11" id="KW-0067">ATP-binding</keyword>
<dbReference type="InterPro" id="IPR036890">
    <property type="entry name" value="HATPase_C_sf"/>
</dbReference>
<dbReference type="PANTHER" id="PTHR45436:SF5">
    <property type="entry name" value="SENSOR HISTIDINE KINASE TRCS"/>
    <property type="match status" value="1"/>
</dbReference>
<protein>
    <recommendedName>
        <fullName evidence="2">histidine kinase</fullName>
        <ecNumber evidence="2">2.7.13.3</ecNumber>
    </recommendedName>
</protein>
<feature type="compositionally biased region" description="Polar residues" evidence="8">
    <location>
        <begin position="750"/>
        <end position="763"/>
    </location>
</feature>
<dbReference type="CDD" id="cd00075">
    <property type="entry name" value="HATPase"/>
    <property type="match status" value="1"/>
</dbReference>
<organism evidence="11 12">
    <name type="scientific">Dactylosporangium darangshiense</name>
    <dbReference type="NCBI Taxonomy" id="579108"/>
    <lineage>
        <taxon>Bacteria</taxon>
        <taxon>Bacillati</taxon>
        <taxon>Actinomycetota</taxon>
        <taxon>Actinomycetes</taxon>
        <taxon>Micromonosporales</taxon>
        <taxon>Micromonosporaceae</taxon>
        <taxon>Dactylosporangium</taxon>
    </lineage>
</organism>
<evidence type="ECO:0000259" key="10">
    <source>
        <dbReference type="PROSITE" id="PS50109"/>
    </source>
</evidence>
<name>A0ABP8DTM6_9ACTN</name>
<keyword evidence="3" id="KW-0597">Phosphoprotein</keyword>
<keyword evidence="7 9" id="KW-1133">Transmembrane helix</keyword>
<feature type="region of interest" description="Disordered" evidence="8">
    <location>
        <begin position="673"/>
        <end position="842"/>
    </location>
</feature>
<feature type="transmembrane region" description="Helical" evidence="9">
    <location>
        <begin position="38"/>
        <end position="62"/>
    </location>
</feature>
<evidence type="ECO:0000256" key="4">
    <source>
        <dbReference type="ARBA" id="ARBA00022679"/>
    </source>
</evidence>
<keyword evidence="4" id="KW-0808">Transferase</keyword>
<feature type="compositionally biased region" description="Basic and acidic residues" evidence="8">
    <location>
        <begin position="718"/>
        <end position="727"/>
    </location>
</feature>
<dbReference type="Proteomes" id="UP001500620">
    <property type="component" value="Unassembled WGS sequence"/>
</dbReference>
<keyword evidence="9" id="KW-0472">Membrane</keyword>
<keyword evidence="12" id="KW-1185">Reference proteome</keyword>
<dbReference type="InterPro" id="IPR003594">
    <property type="entry name" value="HATPase_dom"/>
</dbReference>
<dbReference type="InterPro" id="IPR013587">
    <property type="entry name" value="Nitrate/nitrite_sensing"/>
</dbReference>
<feature type="domain" description="Histidine kinase" evidence="10">
    <location>
        <begin position="452"/>
        <end position="662"/>
    </location>
</feature>
<comment type="catalytic activity">
    <reaction evidence="1">
        <text>ATP + protein L-histidine = ADP + protein N-phospho-L-histidine.</text>
        <dbReference type="EC" id="2.7.13.3"/>
    </reaction>
</comment>
<evidence type="ECO:0000256" key="6">
    <source>
        <dbReference type="ARBA" id="ARBA00022777"/>
    </source>
</evidence>
<dbReference type="SMART" id="SM00387">
    <property type="entry name" value="HATPase_c"/>
    <property type="match status" value="1"/>
</dbReference>
<feature type="compositionally biased region" description="Polar residues" evidence="8">
    <location>
        <begin position="793"/>
        <end position="805"/>
    </location>
</feature>
<dbReference type="EC" id="2.7.13.3" evidence="2"/>